<keyword evidence="2" id="KW-0813">Transport</keyword>
<keyword evidence="7" id="KW-1185">Reference proteome</keyword>
<evidence type="ECO:0000256" key="3">
    <source>
        <dbReference type="ARBA" id="ARBA00022741"/>
    </source>
</evidence>
<dbReference type="RefSeq" id="WP_016340792.1">
    <property type="nucleotide sequence ID" value="NC_021284.1"/>
</dbReference>
<dbReference type="SMART" id="SM00382">
    <property type="entry name" value="AAA"/>
    <property type="match status" value="1"/>
</dbReference>
<dbReference type="GO" id="GO:0016887">
    <property type="term" value="F:ATP hydrolysis activity"/>
    <property type="evidence" value="ECO:0007669"/>
    <property type="project" value="InterPro"/>
</dbReference>
<dbReference type="InterPro" id="IPR003439">
    <property type="entry name" value="ABC_transporter-like_ATP-bd"/>
</dbReference>
<keyword evidence="4 6" id="KW-0067">ATP-binding</keyword>
<dbReference type="STRING" id="1276229.SSYRP_v1c05560"/>
<evidence type="ECO:0000313" key="6">
    <source>
        <dbReference type="EMBL" id="AGM26146.1"/>
    </source>
</evidence>
<dbReference type="EMBL" id="CP005078">
    <property type="protein sequence ID" value="AGM26146.1"/>
    <property type="molecule type" value="Genomic_DNA"/>
</dbReference>
<dbReference type="InterPro" id="IPR027417">
    <property type="entry name" value="P-loop_NTPase"/>
</dbReference>
<dbReference type="Proteomes" id="UP000013963">
    <property type="component" value="Chromosome"/>
</dbReference>
<comment type="similarity">
    <text evidence="1">Belongs to the ABC transporter superfamily.</text>
</comment>
<dbReference type="PATRIC" id="fig|1276229.3.peg.551"/>
<sequence length="267" mass="30533">MQQENKYLVKATNISKIYNHEPVLSDINLEVKKGDRIGIVGPNGSGKTTLCEILAQLRRPSSGQALKEYGVRIGMQLQESKYPKGTTAYDILNLYLKAYKLYLEPEVILSYLTTLNVKELMNKDISKLSGGQQQRINILLALIINPDLVILDELATGLDLESKERIYDLLSQFLGDQEKGLIIISHNMDEIQNFCDTLIFMVNGVIQKISNVQEIVREFGTVEKFVKEKFKEYQIQPTNISNSNLNQEVSNDKWAKQWKKYVDKNKK</sequence>
<dbReference type="OrthoDB" id="388394at2"/>
<name>R4ULR7_9MOLU</name>
<dbReference type="PANTHER" id="PTHR42711:SF5">
    <property type="entry name" value="ABC TRANSPORTER ATP-BINDING PROTEIN NATA"/>
    <property type="match status" value="1"/>
</dbReference>
<evidence type="ECO:0000259" key="5">
    <source>
        <dbReference type="PROSITE" id="PS50893"/>
    </source>
</evidence>
<dbReference type="SUPFAM" id="SSF52540">
    <property type="entry name" value="P-loop containing nucleoside triphosphate hydrolases"/>
    <property type="match status" value="1"/>
</dbReference>
<dbReference type="HOGENOM" id="CLU_000604_1_2_14"/>
<gene>
    <name evidence="6" type="ORF">SSYRP_v1c05560</name>
</gene>
<dbReference type="PANTHER" id="PTHR42711">
    <property type="entry name" value="ABC TRANSPORTER ATP-BINDING PROTEIN"/>
    <property type="match status" value="1"/>
</dbReference>
<evidence type="ECO:0000313" key="7">
    <source>
        <dbReference type="Proteomes" id="UP000013963"/>
    </source>
</evidence>
<keyword evidence="3" id="KW-0547">Nucleotide-binding</keyword>
<evidence type="ECO:0000256" key="2">
    <source>
        <dbReference type="ARBA" id="ARBA00022448"/>
    </source>
</evidence>
<organism evidence="6 7">
    <name type="scientific">Spiroplasma syrphidicola EA-1</name>
    <dbReference type="NCBI Taxonomy" id="1276229"/>
    <lineage>
        <taxon>Bacteria</taxon>
        <taxon>Bacillati</taxon>
        <taxon>Mycoplasmatota</taxon>
        <taxon>Mollicutes</taxon>
        <taxon>Entomoplasmatales</taxon>
        <taxon>Spiroplasmataceae</taxon>
        <taxon>Spiroplasma</taxon>
    </lineage>
</organism>
<protein>
    <submittedName>
        <fullName evidence="6">ABC transporter ATP-binding protein</fullName>
    </submittedName>
</protein>
<dbReference type="InterPro" id="IPR017871">
    <property type="entry name" value="ABC_transporter-like_CS"/>
</dbReference>
<evidence type="ECO:0000256" key="1">
    <source>
        <dbReference type="ARBA" id="ARBA00005417"/>
    </source>
</evidence>
<dbReference type="InterPro" id="IPR003593">
    <property type="entry name" value="AAA+_ATPase"/>
</dbReference>
<dbReference type="GO" id="GO:0005524">
    <property type="term" value="F:ATP binding"/>
    <property type="evidence" value="ECO:0007669"/>
    <property type="project" value="UniProtKB-KW"/>
</dbReference>
<dbReference type="CDD" id="cd03230">
    <property type="entry name" value="ABC_DR_subfamily_A"/>
    <property type="match status" value="1"/>
</dbReference>
<accession>R4ULR7</accession>
<dbReference type="PROSITE" id="PS00211">
    <property type="entry name" value="ABC_TRANSPORTER_1"/>
    <property type="match status" value="1"/>
</dbReference>
<dbReference type="AlphaFoldDB" id="R4ULR7"/>
<dbReference type="KEGG" id="ssyr:SSYRP_v1c05560"/>
<dbReference type="Gene3D" id="3.40.50.300">
    <property type="entry name" value="P-loop containing nucleotide triphosphate hydrolases"/>
    <property type="match status" value="1"/>
</dbReference>
<dbReference type="Pfam" id="PF00005">
    <property type="entry name" value="ABC_tran"/>
    <property type="match status" value="1"/>
</dbReference>
<dbReference type="PROSITE" id="PS50893">
    <property type="entry name" value="ABC_TRANSPORTER_2"/>
    <property type="match status" value="1"/>
</dbReference>
<dbReference type="InterPro" id="IPR050763">
    <property type="entry name" value="ABC_transporter_ATP-binding"/>
</dbReference>
<proteinExistence type="inferred from homology"/>
<evidence type="ECO:0000256" key="4">
    <source>
        <dbReference type="ARBA" id="ARBA00022840"/>
    </source>
</evidence>
<feature type="domain" description="ABC transporter" evidence="5">
    <location>
        <begin position="9"/>
        <end position="228"/>
    </location>
</feature>
<dbReference type="eggNOG" id="COG1131">
    <property type="taxonomic scope" value="Bacteria"/>
</dbReference>
<reference evidence="6 7" key="1">
    <citation type="journal article" date="2013" name="Genome Biol. Evol.">
        <title>Complete genomes of two dipteran-associated spiroplasmas provided insights into the origin, dynamics, and impacts of viral invasion in spiroplasma.</title>
        <authorList>
            <person name="Ku C."/>
            <person name="Lo W.S."/>
            <person name="Chen L.L."/>
            <person name="Kuo C.H."/>
        </authorList>
    </citation>
    <scope>NUCLEOTIDE SEQUENCE [LARGE SCALE GENOMIC DNA]</scope>
    <source>
        <strain evidence="6">EA-1</strain>
    </source>
</reference>